<accession>A0ACB7SIY9</accession>
<organism evidence="1 2">
    <name type="scientific">Hyalomma asiaticum</name>
    <name type="common">Tick</name>
    <dbReference type="NCBI Taxonomy" id="266040"/>
    <lineage>
        <taxon>Eukaryota</taxon>
        <taxon>Metazoa</taxon>
        <taxon>Ecdysozoa</taxon>
        <taxon>Arthropoda</taxon>
        <taxon>Chelicerata</taxon>
        <taxon>Arachnida</taxon>
        <taxon>Acari</taxon>
        <taxon>Parasitiformes</taxon>
        <taxon>Ixodida</taxon>
        <taxon>Ixodoidea</taxon>
        <taxon>Ixodidae</taxon>
        <taxon>Hyalomminae</taxon>
        <taxon>Hyalomma</taxon>
    </lineage>
</organism>
<comment type="caution">
    <text evidence="1">The sequence shown here is derived from an EMBL/GenBank/DDBJ whole genome shotgun (WGS) entry which is preliminary data.</text>
</comment>
<reference evidence="1" key="1">
    <citation type="submission" date="2020-05" db="EMBL/GenBank/DDBJ databases">
        <title>Large-scale comparative analyses of tick genomes elucidate their genetic diversity and vector capacities.</title>
        <authorList>
            <person name="Jia N."/>
            <person name="Wang J."/>
            <person name="Shi W."/>
            <person name="Du L."/>
            <person name="Sun Y."/>
            <person name="Zhan W."/>
            <person name="Jiang J."/>
            <person name="Wang Q."/>
            <person name="Zhang B."/>
            <person name="Ji P."/>
            <person name="Sakyi L.B."/>
            <person name="Cui X."/>
            <person name="Yuan T."/>
            <person name="Jiang B."/>
            <person name="Yang W."/>
            <person name="Lam T.T.-Y."/>
            <person name="Chang Q."/>
            <person name="Ding S."/>
            <person name="Wang X."/>
            <person name="Zhu J."/>
            <person name="Ruan X."/>
            <person name="Zhao L."/>
            <person name="Wei J."/>
            <person name="Que T."/>
            <person name="Du C."/>
            <person name="Cheng J."/>
            <person name="Dai P."/>
            <person name="Han X."/>
            <person name="Huang E."/>
            <person name="Gao Y."/>
            <person name="Liu J."/>
            <person name="Shao H."/>
            <person name="Ye R."/>
            <person name="Li L."/>
            <person name="Wei W."/>
            <person name="Wang X."/>
            <person name="Wang C."/>
            <person name="Yang T."/>
            <person name="Huo Q."/>
            <person name="Li W."/>
            <person name="Guo W."/>
            <person name="Chen H."/>
            <person name="Zhou L."/>
            <person name="Ni X."/>
            <person name="Tian J."/>
            <person name="Zhou Y."/>
            <person name="Sheng Y."/>
            <person name="Liu T."/>
            <person name="Pan Y."/>
            <person name="Xia L."/>
            <person name="Li J."/>
            <person name="Zhao F."/>
            <person name="Cao W."/>
        </authorList>
    </citation>
    <scope>NUCLEOTIDE SEQUENCE</scope>
    <source>
        <strain evidence="1">Hyas-2018</strain>
    </source>
</reference>
<name>A0ACB7SIY9_HYAAI</name>
<evidence type="ECO:0000313" key="1">
    <source>
        <dbReference type="EMBL" id="KAH6933884.1"/>
    </source>
</evidence>
<dbReference type="Proteomes" id="UP000821845">
    <property type="component" value="Chromosome 4"/>
</dbReference>
<keyword evidence="2" id="KW-1185">Reference proteome</keyword>
<proteinExistence type="predicted"/>
<evidence type="ECO:0000313" key="2">
    <source>
        <dbReference type="Proteomes" id="UP000821845"/>
    </source>
</evidence>
<gene>
    <name evidence="1" type="ORF">HPB50_018665</name>
</gene>
<sequence length="103" mass="10887">MPAVRLGKAEDRQTRARRGFGGRNGRVADEGKRRLEGGDCLECSSQGAHLPPFIAKTAVLLLLLQCAVVACVRCITRGAAPQAPPACERSELSAADVNCADHC</sequence>
<dbReference type="EMBL" id="CM023484">
    <property type="protein sequence ID" value="KAH6933884.1"/>
    <property type="molecule type" value="Genomic_DNA"/>
</dbReference>
<protein>
    <submittedName>
        <fullName evidence="1">Uncharacterized protein</fullName>
    </submittedName>
</protein>